<dbReference type="SMART" id="SM00481">
    <property type="entry name" value="POLIIIAc"/>
    <property type="match status" value="1"/>
</dbReference>
<dbReference type="EMBL" id="WMBE01000002">
    <property type="protein sequence ID" value="MDG0866999.1"/>
    <property type="molecule type" value="Genomic_DNA"/>
</dbReference>
<dbReference type="InterPro" id="IPR004013">
    <property type="entry name" value="PHP_dom"/>
</dbReference>
<dbReference type="AlphaFoldDB" id="A0AAJ5ZE10"/>
<feature type="domain" description="Polymerase/histidinol phosphatase N-terminal" evidence="2">
    <location>
        <begin position="35"/>
        <end position="101"/>
    </location>
</feature>
<sequence length="319" mass="34102">MSDSIGQIPDGGQNAEGSRYNPSTPVVRPEWAVEVDLHLHTTASDGTLTPTQLINQISATTLKTIAVTDHDSTNGVAEAVEAATAHDHLTVIPGIELGTANHDSELHLLGYFIDPDNANLQTKLEQFREERVGVARAMVDKLAEIKRPISWERVVEMAKGSAGRPHIARAMVEAGHVETVAEAFDRFLGDKGIARVPRPKLHPVQALEMIHAAGGIGAIAHPRTVNKLNNLVKQLVEAGLVGIEVYAEKYASDRRDSYLDIATRHNLVPSGGTDYHALGAQNETLPGTNGPPPDTVAKLLDRAKQMHGSNIGSVPAGLG</sequence>
<dbReference type="Gene3D" id="3.20.20.140">
    <property type="entry name" value="Metal-dependent hydrolases"/>
    <property type="match status" value="1"/>
</dbReference>
<dbReference type="InterPro" id="IPR052018">
    <property type="entry name" value="PHP_domain"/>
</dbReference>
<dbReference type="EMBL" id="CP046147">
    <property type="protein sequence ID" value="WFG38414.1"/>
    <property type="molecule type" value="Genomic_DNA"/>
</dbReference>
<dbReference type="Pfam" id="PF02811">
    <property type="entry name" value="PHP"/>
    <property type="match status" value="1"/>
</dbReference>
<reference evidence="5 6" key="1">
    <citation type="submission" date="2019-11" db="EMBL/GenBank/DDBJ databases">
        <authorList>
            <person name="Cho J.-C."/>
        </authorList>
    </citation>
    <scope>NUCLEOTIDE SEQUENCE [LARGE SCALE GENOMIC DNA]</scope>
    <source>
        <strain evidence="4 5">JH1073</strain>
        <strain evidence="3 6">JH702</strain>
    </source>
</reference>
<dbReference type="PANTHER" id="PTHR42924">
    <property type="entry name" value="EXONUCLEASE"/>
    <property type="match status" value="1"/>
</dbReference>
<evidence type="ECO:0000313" key="3">
    <source>
        <dbReference type="EMBL" id="MDG0866999.1"/>
    </source>
</evidence>
<gene>
    <name evidence="3" type="ORF">GKO46_07925</name>
    <name evidence="4" type="ORF">GKO48_01930</name>
</gene>
<dbReference type="CDD" id="cd07438">
    <property type="entry name" value="PHP_HisPPase_AMP"/>
    <property type="match status" value="1"/>
</dbReference>
<dbReference type="InterPro" id="IPR016195">
    <property type="entry name" value="Pol/histidinol_Pase-like"/>
</dbReference>
<accession>A0AAJ5ZE10</accession>
<reference evidence="4" key="2">
    <citation type="journal article" date="2023" name="Nat. Commun.">
        <title>Cultivation of marine bacteria of the SAR202 clade.</title>
        <authorList>
            <person name="Lim Y."/>
            <person name="Seo J.H."/>
            <person name="Giovannoni S.J."/>
            <person name="Kang I."/>
            <person name="Cho J.C."/>
        </authorList>
    </citation>
    <scope>NUCLEOTIDE SEQUENCE</scope>
    <source>
        <strain evidence="4">JH1073</strain>
    </source>
</reference>
<feature type="region of interest" description="Disordered" evidence="1">
    <location>
        <begin position="1"/>
        <end position="25"/>
    </location>
</feature>
<dbReference type="SUPFAM" id="SSF89550">
    <property type="entry name" value="PHP domain-like"/>
    <property type="match status" value="1"/>
</dbReference>
<dbReference type="InterPro" id="IPR003141">
    <property type="entry name" value="Pol/His_phosphatase_N"/>
</dbReference>
<evidence type="ECO:0000313" key="4">
    <source>
        <dbReference type="EMBL" id="WFG38414.1"/>
    </source>
</evidence>
<keyword evidence="5" id="KW-1185">Reference proteome</keyword>
<dbReference type="PANTHER" id="PTHR42924:SF3">
    <property type="entry name" value="POLYMERASE_HISTIDINOL PHOSPHATASE N-TERMINAL DOMAIN-CONTAINING PROTEIN"/>
    <property type="match status" value="1"/>
</dbReference>
<dbReference type="Proteomes" id="UP001219901">
    <property type="component" value="Chromosome"/>
</dbReference>
<reference evidence="5" key="3">
    <citation type="submission" date="2023-06" db="EMBL/GenBank/DDBJ databases">
        <title>Pangenomics reveal diversification of enzyme families and niche specialization in globally abundant SAR202 bacteria.</title>
        <authorList>
            <person name="Saw J.H.W."/>
        </authorList>
    </citation>
    <scope>NUCLEOTIDE SEQUENCE [LARGE SCALE GENOMIC DNA]</scope>
    <source>
        <strain evidence="5">JH1073</strain>
    </source>
</reference>
<evidence type="ECO:0000256" key="1">
    <source>
        <dbReference type="SAM" id="MobiDB-lite"/>
    </source>
</evidence>
<proteinExistence type="predicted"/>
<dbReference type="GO" id="GO:0004534">
    <property type="term" value="F:5'-3' RNA exonuclease activity"/>
    <property type="evidence" value="ECO:0007669"/>
    <property type="project" value="TreeGrafter"/>
</dbReference>
<dbReference type="RefSeq" id="WP_342824920.1">
    <property type="nucleotide sequence ID" value="NZ_CP046146.1"/>
</dbReference>
<organism evidence="4 5">
    <name type="scientific">Candidatus Lucifugimonas marina</name>
    <dbReference type="NCBI Taxonomy" id="3038979"/>
    <lineage>
        <taxon>Bacteria</taxon>
        <taxon>Bacillati</taxon>
        <taxon>Chloroflexota</taxon>
        <taxon>Dehalococcoidia</taxon>
        <taxon>SAR202 cluster</taxon>
        <taxon>Candidatus Lucifugimonadales</taxon>
        <taxon>Candidatus Lucifugimonadaceae</taxon>
        <taxon>Candidatus Lucifugimonas</taxon>
    </lineage>
</organism>
<protein>
    <submittedName>
        <fullName evidence="4">PHP domain-containing protein</fullName>
    </submittedName>
</protein>
<evidence type="ECO:0000259" key="2">
    <source>
        <dbReference type="SMART" id="SM00481"/>
    </source>
</evidence>
<dbReference type="GO" id="GO:0035312">
    <property type="term" value="F:5'-3' DNA exonuclease activity"/>
    <property type="evidence" value="ECO:0007669"/>
    <property type="project" value="TreeGrafter"/>
</dbReference>
<name>A0AAJ5ZE10_9CHLR</name>
<evidence type="ECO:0000313" key="6">
    <source>
        <dbReference type="Proteomes" id="UP001321249"/>
    </source>
</evidence>
<dbReference type="Gene3D" id="1.10.150.650">
    <property type="match status" value="1"/>
</dbReference>
<feature type="region of interest" description="Disordered" evidence="1">
    <location>
        <begin position="272"/>
        <end position="292"/>
    </location>
</feature>
<dbReference type="Proteomes" id="UP001321249">
    <property type="component" value="Unassembled WGS sequence"/>
</dbReference>
<evidence type="ECO:0000313" key="5">
    <source>
        <dbReference type="Proteomes" id="UP001219901"/>
    </source>
</evidence>